<reference evidence="2" key="1">
    <citation type="submission" date="2010-06" db="EMBL/GenBank/DDBJ databases">
        <authorList>
            <person name="Jiang H."/>
            <person name="Abraham K."/>
            <person name="Ali S."/>
            <person name="Alsbrooks S.L."/>
            <person name="Anim B.N."/>
            <person name="Anosike U.S."/>
            <person name="Attaway T."/>
            <person name="Bandaranaike D.P."/>
            <person name="Battles P.K."/>
            <person name="Bell S.N."/>
            <person name="Bell A.V."/>
            <person name="Beltran B."/>
            <person name="Bickham C."/>
            <person name="Bustamante Y."/>
            <person name="Caleb T."/>
            <person name="Canada A."/>
            <person name="Cardenas V."/>
            <person name="Carter K."/>
            <person name="Chacko J."/>
            <person name="Chandrabose M.N."/>
            <person name="Chavez D."/>
            <person name="Chavez A."/>
            <person name="Chen L."/>
            <person name="Chu H.-S."/>
            <person name="Claassen K.J."/>
            <person name="Cockrell R."/>
            <person name="Collins M."/>
            <person name="Cooper J.A."/>
            <person name="Cree A."/>
            <person name="Curry S.M."/>
            <person name="Da Y."/>
            <person name="Dao M.D."/>
            <person name="Das B."/>
            <person name="Davila M.-L."/>
            <person name="Davy-Carroll L."/>
            <person name="Denson S."/>
            <person name="Dinh H."/>
            <person name="Ebong V.E."/>
            <person name="Edwards J.R."/>
            <person name="Egan A."/>
            <person name="El-Daye J."/>
            <person name="Escobedo L."/>
            <person name="Fernandez S."/>
            <person name="Fernando P.R."/>
            <person name="Flagg N."/>
            <person name="Forbes L.D."/>
            <person name="Fowler R.G."/>
            <person name="Fu Q."/>
            <person name="Gabisi R.A."/>
            <person name="Ganer J."/>
            <person name="Garbino Pronczuk A."/>
            <person name="Garcia R.M."/>
            <person name="Garner T."/>
            <person name="Garrett T.E."/>
            <person name="Gonzalez D.A."/>
            <person name="Hamid H."/>
            <person name="Hawkins E.S."/>
            <person name="Hirani K."/>
            <person name="Hogues M.E."/>
            <person name="Hollins B."/>
            <person name="Hsiao C.-H."/>
            <person name="Jabil R."/>
            <person name="James M.L."/>
            <person name="Jhangiani S.N."/>
            <person name="Johnson B."/>
            <person name="Johnson Q."/>
            <person name="Joshi V."/>
            <person name="Kalu J.B."/>
            <person name="Kam C."/>
            <person name="Kashfia A."/>
            <person name="Keebler J."/>
            <person name="Kisamo H."/>
            <person name="Kovar C.L."/>
            <person name="Lago L.A."/>
            <person name="Lai C.-Y."/>
            <person name="Laidlaw J."/>
            <person name="Lara F."/>
            <person name="Le T.-K."/>
            <person name="Lee S.L."/>
            <person name="Legall F.H."/>
            <person name="Lemon S.J."/>
            <person name="Lewis L.R."/>
            <person name="Li B."/>
            <person name="Liu Y."/>
            <person name="Liu Y.-S."/>
            <person name="Lopez J."/>
            <person name="Lozado R.J."/>
            <person name="Lu J."/>
            <person name="Madu R.C."/>
            <person name="Maheshwari M."/>
            <person name="Maheshwari R."/>
            <person name="Malloy K."/>
            <person name="Martinez E."/>
            <person name="Mathew T."/>
            <person name="Mercado I.C."/>
            <person name="Mercado C."/>
            <person name="Meyer B."/>
            <person name="Montgomery K."/>
            <person name="Morgan M.B."/>
            <person name="Munidasa M."/>
            <person name="Nazareth L.V."/>
            <person name="Nelson J."/>
            <person name="Ng B.M."/>
            <person name="Nguyen N.B."/>
            <person name="Nguyen P.Q."/>
            <person name="Nguyen T."/>
            <person name="Obregon M."/>
            <person name="Okwuonu G.O."/>
            <person name="Onwere C.G."/>
            <person name="Orozco G."/>
            <person name="Parra A."/>
            <person name="Patel S."/>
            <person name="Patil S."/>
            <person name="Perez A."/>
            <person name="Perez Y."/>
            <person name="Pham C."/>
            <person name="Primus E.L."/>
            <person name="Pu L.-L."/>
            <person name="Puazo M."/>
            <person name="Qin X."/>
            <person name="Quiroz J.B."/>
            <person name="Reese J."/>
            <person name="Richards S."/>
            <person name="Rives C.M."/>
            <person name="Robberts R."/>
            <person name="Ruiz S.J."/>
            <person name="Ruiz M.J."/>
            <person name="Santibanez J."/>
            <person name="Schneider B.W."/>
            <person name="Sisson I."/>
            <person name="Smith M."/>
            <person name="Sodergren E."/>
            <person name="Song X.-Z."/>
            <person name="Song B.B."/>
            <person name="Summersgill H."/>
            <person name="Thelus R."/>
            <person name="Thornton R.D."/>
            <person name="Trejos Z.Y."/>
            <person name="Usmani K."/>
            <person name="Vattathil S."/>
            <person name="Villasana D."/>
            <person name="Walker D.L."/>
            <person name="Wang S."/>
            <person name="Wang K."/>
            <person name="White C.S."/>
            <person name="Williams A.C."/>
            <person name="Williamson J."/>
            <person name="Wilson K."/>
            <person name="Woghiren I.O."/>
            <person name="Woodworth J.R."/>
            <person name="Worley K.C."/>
            <person name="Wright R.A."/>
            <person name="Wu W."/>
            <person name="Young L."/>
            <person name="Zhang L."/>
            <person name="Zhang J."/>
            <person name="Zhu Y."/>
            <person name="Muzny D.M."/>
            <person name="Weinstock G."/>
            <person name="Gibbs R.A."/>
        </authorList>
    </citation>
    <scope>NUCLEOTIDE SEQUENCE [LARGE SCALE GENOMIC DNA]</scope>
    <source>
        <strain evidence="2">LSR1</strain>
    </source>
</reference>
<evidence type="ECO:0000313" key="2">
    <source>
        <dbReference type="Proteomes" id="UP000007819"/>
    </source>
</evidence>
<dbReference type="KEGG" id="api:103307704"/>
<dbReference type="EnsemblMetazoa" id="XM_008179935.1">
    <property type="protein sequence ID" value="XP_008178157.1"/>
    <property type="gene ID" value="LOC103307704"/>
</dbReference>
<dbReference type="PANTHER" id="PTHR37162:SF1">
    <property type="entry name" value="BED-TYPE DOMAIN-CONTAINING PROTEIN"/>
    <property type="match status" value="1"/>
</dbReference>
<name>A0A8R2B135_ACYPI</name>
<dbReference type="Proteomes" id="UP000007819">
    <property type="component" value="Chromosome X"/>
</dbReference>
<dbReference type="GeneID" id="103307704"/>
<organism evidence="1 2">
    <name type="scientific">Acyrthosiphon pisum</name>
    <name type="common">Pea aphid</name>
    <dbReference type="NCBI Taxonomy" id="7029"/>
    <lineage>
        <taxon>Eukaryota</taxon>
        <taxon>Metazoa</taxon>
        <taxon>Ecdysozoa</taxon>
        <taxon>Arthropoda</taxon>
        <taxon>Hexapoda</taxon>
        <taxon>Insecta</taxon>
        <taxon>Pterygota</taxon>
        <taxon>Neoptera</taxon>
        <taxon>Paraneoptera</taxon>
        <taxon>Hemiptera</taxon>
        <taxon>Sternorrhyncha</taxon>
        <taxon>Aphidomorpha</taxon>
        <taxon>Aphidoidea</taxon>
        <taxon>Aphididae</taxon>
        <taxon>Macrosiphini</taxon>
        <taxon>Acyrthosiphon</taxon>
    </lineage>
</organism>
<evidence type="ECO:0000313" key="1">
    <source>
        <dbReference type="EnsemblMetazoa" id="XP_008178157.1"/>
    </source>
</evidence>
<dbReference type="PANTHER" id="PTHR37162">
    <property type="entry name" value="HAT FAMILY DIMERISATION DOMAINCONTAINING PROTEIN-RELATED"/>
    <property type="match status" value="1"/>
</dbReference>
<reference evidence="1" key="2">
    <citation type="submission" date="2022-06" db="UniProtKB">
        <authorList>
            <consortium name="EnsemblMetazoa"/>
        </authorList>
    </citation>
    <scope>IDENTIFICATION</scope>
</reference>
<sequence>MVRGGDLAPEEKPKHRTQKFRSEWITDCALRDWIEQDANELKARCTFCNVSMVAELTVIKNHGKGKKHTSILSSASKQKSMMCFTSKTPSVQNKINKSVQQAEIKLAGYIAEHNISFLASDHLTDLLKDIFPVSDIAKSMSMKRTKTTAIIKNVIGTTQKNELASILKGVHFSLLTDESTDIGTVKTSCVVVRYV</sequence>
<dbReference type="RefSeq" id="XP_008178157.1">
    <property type="nucleotide sequence ID" value="XM_008179935.1"/>
</dbReference>
<keyword evidence="2" id="KW-1185">Reference proteome</keyword>
<proteinExistence type="predicted"/>
<protein>
    <submittedName>
        <fullName evidence="1">Uncharacterized protein</fullName>
    </submittedName>
</protein>
<accession>A0A8R2B135</accession>
<dbReference type="OrthoDB" id="6608221at2759"/>
<dbReference type="AlphaFoldDB" id="A0A8R2B135"/>